<feature type="region of interest" description="Disordered" evidence="1">
    <location>
        <begin position="1"/>
        <end position="20"/>
    </location>
</feature>
<evidence type="ECO:0000259" key="2">
    <source>
        <dbReference type="PROSITE" id="PS50878"/>
    </source>
</evidence>
<reference evidence="4" key="2">
    <citation type="journal article" date="2017" name="Nat. Plants">
        <title>The Aegilops tauschii genome reveals multiple impacts of transposons.</title>
        <authorList>
            <person name="Zhao G."/>
            <person name="Zou C."/>
            <person name="Li K."/>
            <person name="Wang K."/>
            <person name="Li T."/>
            <person name="Gao L."/>
            <person name="Zhang X."/>
            <person name="Wang H."/>
            <person name="Yang Z."/>
            <person name="Liu X."/>
            <person name="Jiang W."/>
            <person name="Mao L."/>
            <person name="Kong X."/>
            <person name="Jiao Y."/>
            <person name="Jia J."/>
        </authorList>
    </citation>
    <scope>NUCLEOTIDE SEQUENCE [LARGE SCALE GENOMIC DNA]</scope>
    <source>
        <strain evidence="4">cv. AL8/78</strain>
    </source>
</reference>
<evidence type="ECO:0000313" key="4">
    <source>
        <dbReference type="Proteomes" id="UP000015105"/>
    </source>
</evidence>
<dbReference type="STRING" id="200361.A0A452YE00"/>
<organism evidence="3 4">
    <name type="scientific">Aegilops tauschii subsp. strangulata</name>
    <name type="common">Goatgrass</name>
    <dbReference type="NCBI Taxonomy" id="200361"/>
    <lineage>
        <taxon>Eukaryota</taxon>
        <taxon>Viridiplantae</taxon>
        <taxon>Streptophyta</taxon>
        <taxon>Embryophyta</taxon>
        <taxon>Tracheophyta</taxon>
        <taxon>Spermatophyta</taxon>
        <taxon>Magnoliopsida</taxon>
        <taxon>Liliopsida</taxon>
        <taxon>Poales</taxon>
        <taxon>Poaceae</taxon>
        <taxon>BOP clade</taxon>
        <taxon>Pooideae</taxon>
        <taxon>Triticodae</taxon>
        <taxon>Triticeae</taxon>
        <taxon>Triticinae</taxon>
        <taxon>Aegilops</taxon>
    </lineage>
</organism>
<dbReference type="Proteomes" id="UP000015105">
    <property type="component" value="Chromosome 1D"/>
</dbReference>
<feature type="domain" description="Reverse transcriptase" evidence="2">
    <location>
        <begin position="112"/>
        <end position="387"/>
    </location>
</feature>
<dbReference type="PROSITE" id="PS50878">
    <property type="entry name" value="RT_POL"/>
    <property type="match status" value="1"/>
</dbReference>
<dbReference type="InterPro" id="IPR043502">
    <property type="entry name" value="DNA/RNA_pol_sf"/>
</dbReference>
<keyword evidence="4" id="KW-1185">Reference proteome</keyword>
<accession>A0A452YE00</accession>
<dbReference type="CDD" id="cd01650">
    <property type="entry name" value="RT_nLTR_like"/>
    <property type="match status" value="1"/>
</dbReference>
<reference evidence="4" key="1">
    <citation type="journal article" date="2014" name="Science">
        <title>Ancient hybridizations among the ancestral genomes of bread wheat.</title>
        <authorList>
            <consortium name="International Wheat Genome Sequencing Consortium,"/>
            <person name="Marcussen T."/>
            <person name="Sandve S.R."/>
            <person name="Heier L."/>
            <person name="Spannagl M."/>
            <person name="Pfeifer M."/>
            <person name="Jakobsen K.S."/>
            <person name="Wulff B.B."/>
            <person name="Steuernagel B."/>
            <person name="Mayer K.F."/>
            <person name="Olsen O.A."/>
        </authorList>
    </citation>
    <scope>NUCLEOTIDE SEQUENCE [LARGE SCALE GENOMIC DNA]</scope>
    <source>
        <strain evidence="4">cv. AL8/78</strain>
    </source>
</reference>
<dbReference type="SUPFAM" id="SSF56672">
    <property type="entry name" value="DNA/RNA polymerases"/>
    <property type="match status" value="1"/>
</dbReference>
<proteinExistence type="predicted"/>
<evidence type="ECO:0000313" key="3">
    <source>
        <dbReference type="EnsemblPlants" id="AET1Gv20385000.4"/>
    </source>
</evidence>
<dbReference type="Gramene" id="AET1Gv20385000.4">
    <property type="protein sequence ID" value="AET1Gv20385000.4"/>
    <property type="gene ID" value="AET1Gv20385000"/>
</dbReference>
<name>A0A452YE00_AEGTS</name>
<evidence type="ECO:0000256" key="1">
    <source>
        <dbReference type="SAM" id="MobiDB-lite"/>
    </source>
</evidence>
<dbReference type="PANTHER" id="PTHR19446">
    <property type="entry name" value="REVERSE TRANSCRIPTASES"/>
    <property type="match status" value="1"/>
</dbReference>
<sequence length="608" mass="68241">MHVPKAEKSHLPPLRERRSPHDHGEMAEAAFRHYDALLGTAAEREHTMDLTQLIEGSDLSDLDAAFSPEEIWDAVKRLPGHKALGPDGFNAEFLHACWSIVRQDFMDVFQHLFELRGRGFCKLNQALLTLLPKRADALELRDFRPICLIHIVAKVFAKALSLRLAPKLDHLLSRNQNAFIIGRSLHDNFVLVRQSLKMLSQLGAPRVMLKLDLTRAFDSISWSFFFEVPHQYGFGSQFLEWIAILLSSASTRVMLNGVPGPPIWHKEGLRQGDSLSPQLFVLAVDTLGRLISRAHETGILRPLHPRRLIPAISLYADDVMLFCHAMESDVTAIKEILDLFGRASGLKVNYTKSSASVLHGDQTTHETIASLGCATAALPVTYLGIPSTVRRPSAGQLQPLVDKVTGHLPTWKAWLMNRAGRLALVKSVLCAIPVHQLLAFAPPKKMLQQLTKIQRGFLWDGRAAANGGHCHVNWCRVNRPLAMGGLGIHDLEWTGLALRLRWLWLSRTGAEHAWQGLDLQFSSSERALFFASTYMSIGNGMNALFWEDRWLNGRSVGELMPLLYKCISMRRRKVRTVAEGLTGNTWARDIQGILGIHEIGQYLQLWQL</sequence>
<reference evidence="3" key="4">
    <citation type="submission" date="2019-03" db="UniProtKB">
        <authorList>
            <consortium name="EnsemblPlants"/>
        </authorList>
    </citation>
    <scope>IDENTIFICATION</scope>
</reference>
<dbReference type="EnsemblPlants" id="AET1Gv20385000.4">
    <property type="protein sequence ID" value="AET1Gv20385000.4"/>
    <property type="gene ID" value="AET1Gv20385000"/>
</dbReference>
<dbReference type="Pfam" id="PF00078">
    <property type="entry name" value="RVT_1"/>
    <property type="match status" value="1"/>
</dbReference>
<reference evidence="3" key="3">
    <citation type="journal article" date="2017" name="Nature">
        <title>Genome sequence of the progenitor of the wheat D genome Aegilops tauschii.</title>
        <authorList>
            <person name="Luo M.C."/>
            <person name="Gu Y.Q."/>
            <person name="Puiu D."/>
            <person name="Wang H."/>
            <person name="Twardziok S.O."/>
            <person name="Deal K.R."/>
            <person name="Huo N."/>
            <person name="Zhu T."/>
            <person name="Wang L."/>
            <person name="Wang Y."/>
            <person name="McGuire P.E."/>
            <person name="Liu S."/>
            <person name="Long H."/>
            <person name="Ramasamy R.K."/>
            <person name="Rodriguez J.C."/>
            <person name="Van S.L."/>
            <person name="Yuan L."/>
            <person name="Wang Z."/>
            <person name="Xia Z."/>
            <person name="Xiao L."/>
            <person name="Anderson O.D."/>
            <person name="Ouyang S."/>
            <person name="Liang Y."/>
            <person name="Zimin A.V."/>
            <person name="Pertea G."/>
            <person name="Qi P."/>
            <person name="Bennetzen J.L."/>
            <person name="Dai X."/>
            <person name="Dawson M.W."/>
            <person name="Muller H.G."/>
            <person name="Kugler K."/>
            <person name="Rivarola-Duarte L."/>
            <person name="Spannagl M."/>
            <person name="Mayer K.F.X."/>
            <person name="Lu F.H."/>
            <person name="Bevan M.W."/>
            <person name="Leroy P."/>
            <person name="Li P."/>
            <person name="You F.M."/>
            <person name="Sun Q."/>
            <person name="Liu Z."/>
            <person name="Lyons E."/>
            <person name="Wicker T."/>
            <person name="Salzberg S.L."/>
            <person name="Devos K.M."/>
            <person name="Dvorak J."/>
        </authorList>
    </citation>
    <scope>NUCLEOTIDE SEQUENCE [LARGE SCALE GENOMIC DNA]</scope>
    <source>
        <strain evidence="3">cv. AL8/78</strain>
    </source>
</reference>
<protein>
    <recommendedName>
        <fullName evidence="2">Reverse transcriptase domain-containing protein</fullName>
    </recommendedName>
</protein>
<dbReference type="AlphaFoldDB" id="A0A452YE00"/>
<dbReference type="InterPro" id="IPR000477">
    <property type="entry name" value="RT_dom"/>
</dbReference>
<reference evidence="3" key="5">
    <citation type="journal article" date="2021" name="G3 (Bethesda)">
        <title>Aegilops tauschii genome assembly Aet v5.0 features greater sequence contiguity and improved annotation.</title>
        <authorList>
            <person name="Wang L."/>
            <person name="Zhu T."/>
            <person name="Rodriguez J.C."/>
            <person name="Deal K.R."/>
            <person name="Dubcovsky J."/>
            <person name="McGuire P.E."/>
            <person name="Lux T."/>
            <person name="Spannagl M."/>
            <person name="Mayer K.F.X."/>
            <person name="Baldrich P."/>
            <person name="Meyers B.C."/>
            <person name="Huo N."/>
            <person name="Gu Y.Q."/>
            <person name="Zhou H."/>
            <person name="Devos K.M."/>
            <person name="Bennetzen J.L."/>
            <person name="Unver T."/>
            <person name="Budak H."/>
            <person name="Gulick P.J."/>
            <person name="Galiba G."/>
            <person name="Kalapos B."/>
            <person name="Nelson D.R."/>
            <person name="Li P."/>
            <person name="You F.M."/>
            <person name="Luo M.C."/>
            <person name="Dvorak J."/>
        </authorList>
    </citation>
    <scope>NUCLEOTIDE SEQUENCE [LARGE SCALE GENOMIC DNA]</scope>
    <source>
        <strain evidence="3">cv. AL8/78</strain>
    </source>
</reference>